<reference evidence="2 3" key="1">
    <citation type="submission" date="2015-07" db="EMBL/GenBank/DDBJ databases">
        <title>The genome of Pseudoloma neurophilia, a relevant intracellular parasite of the zebrafish.</title>
        <authorList>
            <person name="Ndikumana S."/>
            <person name="Pelin A."/>
            <person name="Sanders J."/>
            <person name="Corradi N."/>
        </authorList>
    </citation>
    <scope>NUCLEOTIDE SEQUENCE [LARGE SCALE GENOMIC DNA]</scope>
    <source>
        <strain evidence="2 3">MK1</strain>
    </source>
</reference>
<protein>
    <submittedName>
        <fullName evidence="2">Uncharacterized protein</fullName>
    </submittedName>
</protein>
<comment type="caution">
    <text evidence="2">The sequence shown here is derived from an EMBL/GenBank/DDBJ whole genome shotgun (WGS) entry which is preliminary data.</text>
</comment>
<evidence type="ECO:0000313" key="3">
    <source>
        <dbReference type="Proteomes" id="UP000051530"/>
    </source>
</evidence>
<organism evidence="2 3">
    <name type="scientific">Pseudoloma neurophilia</name>
    <dbReference type="NCBI Taxonomy" id="146866"/>
    <lineage>
        <taxon>Eukaryota</taxon>
        <taxon>Fungi</taxon>
        <taxon>Fungi incertae sedis</taxon>
        <taxon>Microsporidia</taxon>
        <taxon>Pseudoloma</taxon>
    </lineage>
</organism>
<accession>A0A0R0M192</accession>
<keyword evidence="3" id="KW-1185">Reference proteome</keyword>
<evidence type="ECO:0000313" key="2">
    <source>
        <dbReference type="EMBL" id="KRH95244.1"/>
    </source>
</evidence>
<feature type="chain" id="PRO_5006399071" evidence="1">
    <location>
        <begin position="21"/>
        <end position="162"/>
    </location>
</feature>
<dbReference type="AlphaFoldDB" id="A0A0R0M192"/>
<proteinExistence type="predicted"/>
<keyword evidence="1" id="KW-0732">Signal</keyword>
<dbReference type="Proteomes" id="UP000051530">
    <property type="component" value="Unassembled WGS sequence"/>
</dbReference>
<dbReference type="EMBL" id="LGUB01000002">
    <property type="protein sequence ID" value="KRH95244.1"/>
    <property type="molecule type" value="Genomic_DNA"/>
</dbReference>
<dbReference type="VEuPathDB" id="MicrosporidiaDB:M153_1100025468"/>
<sequence length="162" mass="19129">MMGKFSRVAILLLLIQEIISEKNFFISIEFEFKDILNDLKKLSEETTTVENFNDLTSEAFLRGYYRTLKQNGTENERNDMIECLEALYSFCVLSGAEYLCFEVKDSKINYIGIIPDNLFYWFSQGIYKSDKLRDVEKKLLNIMRNVEERFPENLRENLGLKN</sequence>
<name>A0A0R0M192_9MICR</name>
<feature type="signal peptide" evidence="1">
    <location>
        <begin position="1"/>
        <end position="20"/>
    </location>
</feature>
<gene>
    <name evidence="2" type="ORF">M153_1100025468</name>
</gene>
<evidence type="ECO:0000256" key="1">
    <source>
        <dbReference type="SAM" id="SignalP"/>
    </source>
</evidence>